<reference evidence="2 3" key="1">
    <citation type="journal article" date="2022" name="Nat. Plants">
        <title>Genomes of leafy and leafless Platanthera orchids illuminate the evolution of mycoheterotrophy.</title>
        <authorList>
            <person name="Li M.H."/>
            <person name="Liu K.W."/>
            <person name="Li Z."/>
            <person name="Lu H.C."/>
            <person name="Ye Q.L."/>
            <person name="Zhang D."/>
            <person name="Wang J.Y."/>
            <person name="Li Y.F."/>
            <person name="Zhong Z.M."/>
            <person name="Liu X."/>
            <person name="Yu X."/>
            <person name="Liu D.K."/>
            <person name="Tu X.D."/>
            <person name="Liu B."/>
            <person name="Hao Y."/>
            <person name="Liao X.Y."/>
            <person name="Jiang Y.T."/>
            <person name="Sun W.H."/>
            <person name="Chen J."/>
            <person name="Chen Y.Q."/>
            <person name="Ai Y."/>
            <person name="Zhai J.W."/>
            <person name="Wu S.S."/>
            <person name="Zhou Z."/>
            <person name="Hsiao Y.Y."/>
            <person name="Wu W.L."/>
            <person name="Chen Y.Y."/>
            <person name="Lin Y.F."/>
            <person name="Hsu J.L."/>
            <person name="Li C.Y."/>
            <person name="Wang Z.W."/>
            <person name="Zhao X."/>
            <person name="Zhong W.Y."/>
            <person name="Ma X.K."/>
            <person name="Ma L."/>
            <person name="Huang J."/>
            <person name="Chen G.Z."/>
            <person name="Huang M.Z."/>
            <person name="Huang L."/>
            <person name="Peng D.H."/>
            <person name="Luo Y.B."/>
            <person name="Zou S.Q."/>
            <person name="Chen S.P."/>
            <person name="Lan S."/>
            <person name="Tsai W.C."/>
            <person name="Van de Peer Y."/>
            <person name="Liu Z.J."/>
        </authorList>
    </citation>
    <scope>NUCLEOTIDE SEQUENCE [LARGE SCALE GENOMIC DNA]</scope>
    <source>
        <strain evidence="2">Lor287</strain>
    </source>
</reference>
<dbReference type="EMBL" id="JBBWWQ010000006">
    <property type="protein sequence ID" value="KAK8945148.1"/>
    <property type="molecule type" value="Genomic_DNA"/>
</dbReference>
<evidence type="ECO:0000313" key="2">
    <source>
        <dbReference type="EMBL" id="KAK8945148.1"/>
    </source>
</evidence>
<evidence type="ECO:0000313" key="3">
    <source>
        <dbReference type="Proteomes" id="UP001418222"/>
    </source>
</evidence>
<proteinExistence type="predicted"/>
<evidence type="ECO:0000256" key="1">
    <source>
        <dbReference type="SAM" id="SignalP"/>
    </source>
</evidence>
<keyword evidence="3" id="KW-1185">Reference proteome</keyword>
<protein>
    <submittedName>
        <fullName evidence="2">Uncharacterized protein</fullName>
    </submittedName>
</protein>
<keyword evidence="1" id="KW-0732">Signal</keyword>
<accession>A0AAP0BNG5</accession>
<sequence>MAFSPHPLLFHAIALVFFISTSTGGRVFPSALVKDVKAINTDPTIDALASFAVTQHNRHLANGDSPVILCRVIGAETKWLDLETVCNLKVVVKSIHDGSLRIADTVVFVRNGPDAKMISNYFEFSQNLSGPGEVFPECK</sequence>
<dbReference type="AlphaFoldDB" id="A0AAP0BNG5"/>
<feature type="signal peptide" evidence="1">
    <location>
        <begin position="1"/>
        <end position="24"/>
    </location>
</feature>
<gene>
    <name evidence="2" type="ORF">KSP39_PZI008541</name>
</gene>
<name>A0AAP0BNG5_9ASPA</name>
<dbReference type="Proteomes" id="UP001418222">
    <property type="component" value="Unassembled WGS sequence"/>
</dbReference>
<comment type="caution">
    <text evidence="2">The sequence shown here is derived from an EMBL/GenBank/DDBJ whole genome shotgun (WGS) entry which is preliminary data.</text>
</comment>
<feature type="chain" id="PRO_5042878775" evidence="1">
    <location>
        <begin position="25"/>
        <end position="139"/>
    </location>
</feature>
<dbReference type="Gene3D" id="3.10.450.10">
    <property type="match status" value="1"/>
</dbReference>
<organism evidence="2 3">
    <name type="scientific">Platanthera zijinensis</name>
    <dbReference type="NCBI Taxonomy" id="2320716"/>
    <lineage>
        <taxon>Eukaryota</taxon>
        <taxon>Viridiplantae</taxon>
        <taxon>Streptophyta</taxon>
        <taxon>Embryophyta</taxon>
        <taxon>Tracheophyta</taxon>
        <taxon>Spermatophyta</taxon>
        <taxon>Magnoliopsida</taxon>
        <taxon>Liliopsida</taxon>
        <taxon>Asparagales</taxon>
        <taxon>Orchidaceae</taxon>
        <taxon>Orchidoideae</taxon>
        <taxon>Orchideae</taxon>
        <taxon>Orchidinae</taxon>
        <taxon>Platanthera</taxon>
    </lineage>
</organism>